<dbReference type="OrthoDB" id="4949931at2"/>
<comment type="caution">
    <text evidence="3">The sequence shown here is derived from an EMBL/GenBank/DDBJ whole genome shotgun (WGS) entry which is preliminary data.</text>
</comment>
<evidence type="ECO:0000256" key="1">
    <source>
        <dbReference type="SAM" id="MobiDB-lite"/>
    </source>
</evidence>
<dbReference type="GO" id="GO:0003677">
    <property type="term" value="F:DNA binding"/>
    <property type="evidence" value="ECO:0007669"/>
    <property type="project" value="UniProtKB-KW"/>
</dbReference>
<proteinExistence type="predicted"/>
<dbReference type="AlphaFoldDB" id="A0A4R5D777"/>
<feature type="domain" description="Helix-turn-helix" evidence="2">
    <location>
        <begin position="15"/>
        <end position="64"/>
    </location>
</feature>
<sequence>MGFPRRSVDRTAVQLYTPDEAADLLRCKASWLKEQARLRRIPFTLVAGAYRFTVDHLIQIIENNEHLPVPEQAVSTSRFTRTTDQHNPARALRSRRPRPRDPI</sequence>
<evidence type="ECO:0000259" key="2">
    <source>
        <dbReference type="Pfam" id="PF12728"/>
    </source>
</evidence>
<organism evidence="3 4">
    <name type="scientific">Jiangella asiatica</name>
    <dbReference type="NCBI Taxonomy" id="2530372"/>
    <lineage>
        <taxon>Bacteria</taxon>
        <taxon>Bacillati</taxon>
        <taxon>Actinomycetota</taxon>
        <taxon>Actinomycetes</taxon>
        <taxon>Jiangellales</taxon>
        <taxon>Jiangellaceae</taxon>
        <taxon>Jiangella</taxon>
    </lineage>
</organism>
<accession>A0A4R5D777</accession>
<feature type="compositionally biased region" description="Polar residues" evidence="1">
    <location>
        <begin position="73"/>
        <end position="86"/>
    </location>
</feature>
<dbReference type="InParanoid" id="A0A4R5D777"/>
<keyword evidence="4" id="KW-1185">Reference proteome</keyword>
<evidence type="ECO:0000313" key="4">
    <source>
        <dbReference type="Proteomes" id="UP000294739"/>
    </source>
</evidence>
<keyword evidence="3" id="KW-0238">DNA-binding</keyword>
<reference evidence="3 4" key="1">
    <citation type="submission" date="2019-03" db="EMBL/GenBank/DDBJ databases">
        <title>Draft genome sequences of novel Actinobacteria.</title>
        <authorList>
            <person name="Sahin N."/>
            <person name="Ay H."/>
            <person name="Saygin H."/>
        </authorList>
    </citation>
    <scope>NUCLEOTIDE SEQUENCE [LARGE SCALE GENOMIC DNA]</scope>
    <source>
        <strain evidence="3 4">5K138</strain>
    </source>
</reference>
<protein>
    <submittedName>
        <fullName evidence="3">DNA-binding protein</fullName>
    </submittedName>
</protein>
<gene>
    <name evidence="3" type="ORF">E1269_14725</name>
</gene>
<feature type="compositionally biased region" description="Basic residues" evidence="1">
    <location>
        <begin position="92"/>
        <end position="103"/>
    </location>
</feature>
<dbReference type="InterPro" id="IPR041657">
    <property type="entry name" value="HTH_17"/>
</dbReference>
<evidence type="ECO:0000313" key="3">
    <source>
        <dbReference type="EMBL" id="TDE09339.1"/>
    </source>
</evidence>
<dbReference type="Pfam" id="PF12728">
    <property type="entry name" value="HTH_17"/>
    <property type="match status" value="1"/>
</dbReference>
<dbReference type="EMBL" id="SMKZ01000019">
    <property type="protein sequence ID" value="TDE09339.1"/>
    <property type="molecule type" value="Genomic_DNA"/>
</dbReference>
<name>A0A4R5D777_9ACTN</name>
<dbReference type="Proteomes" id="UP000294739">
    <property type="component" value="Unassembled WGS sequence"/>
</dbReference>
<feature type="region of interest" description="Disordered" evidence="1">
    <location>
        <begin position="71"/>
        <end position="103"/>
    </location>
</feature>